<keyword evidence="3" id="KW-0969">Cilium</keyword>
<evidence type="ECO:0000256" key="1">
    <source>
        <dbReference type="SAM" id="MobiDB-lite"/>
    </source>
</evidence>
<keyword evidence="3" id="KW-0966">Cell projection</keyword>
<evidence type="ECO:0000313" key="4">
    <source>
        <dbReference type="Proteomes" id="UP000716322"/>
    </source>
</evidence>
<feature type="compositionally biased region" description="Low complexity" evidence="1">
    <location>
        <begin position="7"/>
        <end position="45"/>
    </location>
</feature>
<dbReference type="RefSeq" id="WP_166863506.1">
    <property type="nucleotide sequence ID" value="NZ_JAAQOM010000020.1"/>
</dbReference>
<proteinExistence type="predicted"/>
<evidence type="ECO:0000313" key="3">
    <source>
        <dbReference type="EMBL" id="NIA57172.1"/>
    </source>
</evidence>
<feature type="region of interest" description="Disordered" evidence="1">
    <location>
        <begin position="1"/>
        <end position="45"/>
    </location>
</feature>
<sequence length="398" mass="39475">MMLNTVSPSTPAQPAQQASAPAAANDAAPAPAAASAPSDNAGAAQVPAQPFARWLGQQFDVTVPVAQAAVPAAPEADDGSTPAPSAAPVATDDKSTDAGKPAAAVPDSALLAAMAMPLMPLSPQQITQAVQAAQGGTRATTGDAVKADAPAPAPAVSGQDGRRAPTALPQAFLAQALPTAPAGATVAPVADTRAAVAAVAQANVTTGNATGGQDANADGAAAQGAPGVPAGTNVAAAVPGAVAVQPAQPAADTVKLAGPPTAWRQSLQETLGDRLNVHVANNVQQATISIEPPQLGRIDIAIRHSAGTLEVNISASNGDVLRQLQTVSDNLRNDLSQRQYTEVAVTVTPTPKNNAAPFGDPQQQGRGRQQGRDQDNEPGRGLAEAGNPASVFNLGRDS</sequence>
<dbReference type="Pfam" id="PF02120">
    <property type="entry name" value="Flg_hook"/>
    <property type="match status" value="1"/>
</dbReference>
<keyword evidence="4" id="KW-1185">Reference proteome</keyword>
<dbReference type="CDD" id="cd17470">
    <property type="entry name" value="T3SS_Flik_C"/>
    <property type="match status" value="1"/>
</dbReference>
<dbReference type="InterPro" id="IPR021136">
    <property type="entry name" value="Flagellar_hook_control-like_C"/>
</dbReference>
<keyword evidence="3" id="KW-0282">Flagellum</keyword>
<feature type="region of interest" description="Disordered" evidence="1">
    <location>
        <begin position="348"/>
        <end position="398"/>
    </location>
</feature>
<feature type="region of interest" description="Disordered" evidence="1">
    <location>
        <begin position="72"/>
        <end position="102"/>
    </location>
</feature>
<name>A0ABX0PIA9_9BURK</name>
<accession>A0ABX0PIA9</accession>
<feature type="domain" description="Flagellar hook-length control protein-like C-terminal" evidence="2">
    <location>
        <begin position="273"/>
        <end position="354"/>
    </location>
</feature>
<organism evidence="3 4">
    <name type="scientific">Telluria antibiotica</name>
    <dbReference type="NCBI Taxonomy" id="2717319"/>
    <lineage>
        <taxon>Bacteria</taxon>
        <taxon>Pseudomonadati</taxon>
        <taxon>Pseudomonadota</taxon>
        <taxon>Betaproteobacteria</taxon>
        <taxon>Burkholderiales</taxon>
        <taxon>Oxalobacteraceae</taxon>
        <taxon>Telluria group</taxon>
        <taxon>Telluria</taxon>
    </lineage>
</organism>
<dbReference type="InterPro" id="IPR038610">
    <property type="entry name" value="FliK-like_C_sf"/>
</dbReference>
<feature type="compositionally biased region" description="Low complexity" evidence="1">
    <location>
        <begin position="143"/>
        <end position="156"/>
    </location>
</feature>
<comment type="caution">
    <text evidence="3">The sequence shown here is derived from an EMBL/GenBank/DDBJ whole genome shotgun (WGS) entry which is preliminary data.</text>
</comment>
<gene>
    <name evidence="3" type="ORF">HAV22_26465</name>
</gene>
<dbReference type="Gene3D" id="3.30.750.140">
    <property type="match status" value="1"/>
</dbReference>
<evidence type="ECO:0000259" key="2">
    <source>
        <dbReference type="Pfam" id="PF02120"/>
    </source>
</evidence>
<dbReference type="Proteomes" id="UP000716322">
    <property type="component" value="Unassembled WGS sequence"/>
</dbReference>
<feature type="compositionally biased region" description="Low complexity" evidence="1">
    <location>
        <begin position="72"/>
        <end position="90"/>
    </location>
</feature>
<reference evidence="3 4" key="1">
    <citation type="submission" date="2020-03" db="EMBL/GenBank/DDBJ databases">
        <title>Genome sequence of strain Massilia sp. TW-1.</title>
        <authorList>
            <person name="Chaudhary D.K."/>
        </authorList>
    </citation>
    <scope>NUCLEOTIDE SEQUENCE [LARGE SCALE GENOMIC DNA]</scope>
    <source>
        <strain evidence="3 4">TW-1</strain>
    </source>
</reference>
<feature type="region of interest" description="Disordered" evidence="1">
    <location>
        <begin position="134"/>
        <end position="162"/>
    </location>
</feature>
<protein>
    <submittedName>
        <fullName evidence="3">Flagellar hook-length control protein FliK</fullName>
    </submittedName>
</protein>
<dbReference type="EMBL" id="JAAQOM010000020">
    <property type="protein sequence ID" value="NIA57172.1"/>
    <property type="molecule type" value="Genomic_DNA"/>
</dbReference>